<dbReference type="EMBL" id="CAEFZW010000002">
    <property type="protein sequence ID" value="CAB4252932.1"/>
    <property type="molecule type" value="Genomic_DNA"/>
</dbReference>
<dbReference type="InterPro" id="IPR015374">
    <property type="entry name" value="ChAPs"/>
</dbReference>
<protein>
    <submittedName>
        <fullName evidence="2">Similar to Saccharomyces cerevisiae YOR299W BUD7 Member of the ChAPs family of proteins</fullName>
    </submittedName>
</protein>
<evidence type="ECO:0000313" key="3">
    <source>
        <dbReference type="Proteomes" id="UP000644660"/>
    </source>
</evidence>
<reference evidence="2 3" key="1">
    <citation type="submission" date="2020-05" db="EMBL/GenBank/DDBJ databases">
        <authorList>
            <person name="Casaregola S."/>
            <person name="Devillers H."/>
            <person name="Grondin C."/>
        </authorList>
    </citation>
    <scope>NUCLEOTIDE SEQUENCE [LARGE SCALE GENOMIC DNA]</scope>
    <source>
        <strain evidence="2 3">CLIB 1767</strain>
    </source>
</reference>
<dbReference type="Pfam" id="PF09295">
    <property type="entry name" value="ChAPs"/>
    <property type="match status" value="1"/>
</dbReference>
<sequence length="785" mass="89041">MLTQRSIPEVKEEQSGYAINERKTKLSQFLDLGPPDLITLVKYIASSNSSTHANLSEKLGDSASIANVDPATILAELHSHDKLKGEIGTYFYSLGTDTSDPTSITIFLKKIADLITEQPQVWFGKAKPFQVARVSMSTWNTFRKCDMNIIVHMPGTVQMFILDANDDQIHIEPSSEESKIIWAETFVSGVVRSMMLMKDNYEDGEVQNLVETLIVDPLTSGELEAVAEAFIELFPMVYEKGEFLGSPCDVINTSRTNNYLAETLIEIVNLTHSVDQCREMLEKLMETYPEAVILLTRILFGNDMEIDAIELICDQLEKIEEYENMDYNNNDNNNNEDSHPSVPLQLDYKSELLCVQAEFLINVKHDYVLAQHVAQSAVSCTPSEFKPWFLLTRAYIRLNDVENALYTLNACPMAISKEKYSLKRVVPFPTKTSLHLPLPVDAVLDGVTSLNPQDLQREHKTADPALVNLASANLKSTYILCYKLLTEIVAITGWDDLLKFRAQIFIMENDYQRIATEEAAYSSTNANTAASLNNVPVETNEGSTSHEAENVDNPNASHNGSSNGTTSNIQNNVSNNMSSSHTVVSNASSIIRSKRLCERWLDNLIMLLYEDFKVYTVWQAEHMQHEAQNSEYRKLTFEWELFGLCARRLGHYPEAAKAFQMALSQRFSAQSARKLLEYCIKERQRTRQIVNVPNSTMTSNQIMARVNELDMTIIDLCVKICCWNHRWYIEFSTQLLMAISLVVQDIGLVKVSNEIAARYPNSVFELVRDNMLIFLEKYTNDYFDK</sequence>
<feature type="region of interest" description="Disordered" evidence="1">
    <location>
        <begin position="531"/>
        <end position="580"/>
    </location>
</feature>
<dbReference type="GeneID" id="64856073"/>
<dbReference type="AlphaFoldDB" id="A0A8H2VCV3"/>
<organism evidence="2 3">
    <name type="scientific">Maudiozyma barnettii</name>
    <dbReference type="NCBI Taxonomy" id="61262"/>
    <lineage>
        <taxon>Eukaryota</taxon>
        <taxon>Fungi</taxon>
        <taxon>Dikarya</taxon>
        <taxon>Ascomycota</taxon>
        <taxon>Saccharomycotina</taxon>
        <taxon>Saccharomycetes</taxon>
        <taxon>Saccharomycetales</taxon>
        <taxon>Saccharomycetaceae</taxon>
        <taxon>Maudiozyma</taxon>
    </lineage>
</organism>
<gene>
    <name evidence="2" type="ORF">KABA2_02S07744</name>
</gene>
<dbReference type="GO" id="GO:0034044">
    <property type="term" value="C:exomer complex"/>
    <property type="evidence" value="ECO:0007669"/>
    <property type="project" value="TreeGrafter"/>
</dbReference>
<proteinExistence type="predicted"/>
<dbReference type="RefSeq" id="XP_041404970.1">
    <property type="nucleotide sequence ID" value="XM_041549036.1"/>
</dbReference>
<evidence type="ECO:0000256" key="1">
    <source>
        <dbReference type="SAM" id="MobiDB-lite"/>
    </source>
</evidence>
<keyword evidence="3" id="KW-1185">Reference proteome</keyword>
<accession>A0A8H2VCV3</accession>
<dbReference type="Gene3D" id="1.25.40.10">
    <property type="entry name" value="Tetratricopeptide repeat domain"/>
    <property type="match status" value="2"/>
</dbReference>
<dbReference type="PANTHER" id="PTHR31975:SF1">
    <property type="entry name" value="BUD SITE SELECTION PROTEIN 7-RELATED"/>
    <property type="match status" value="1"/>
</dbReference>
<dbReference type="InterPro" id="IPR011990">
    <property type="entry name" value="TPR-like_helical_dom_sf"/>
</dbReference>
<dbReference type="Proteomes" id="UP000644660">
    <property type="component" value="Unassembled WGS sequence"/>
</dbReference>
<dbReference type="GO" id="GO:0006893">
    <property type="term" value="P:Golgi to plasma membrane transport"/>
    <property type="evidence" value="ECO:0007669"/>
    <property type="project" value="UniProtKB-ARBA"/>
</dbReference>
<dbReference type="PANTHER" id="PTHR31975">
    <property type="entry name" value="BUD SITE SELECTION PROTEIN 7-RELATED"/>
    <property type="match status" value="1"/>
</dbReference>
<evidence type="ECO:0000313" key="2">
    <source>
        <dbReference type="EMBL" id="CAB4252932.1"/>
    </source>
</evidence>
<comment type="caution">
    <text evidence="2">The sequence shown here is derived from an EMBL/GenBank/DDBJ whole genome shotgun (WGS) entry which is preliminary data.</text>
</comment>
<name>A0A8H2VCV3_9SACH</name>
<feature type="compositionally biased region" description="Low complexity" evidence="1">
    <location>
        <begin position="555"/>
        <end position="580"/>
    </location>
</feature>